<sequence>MSKLGNDLTKEEKKLVRQMFWRSQTLYVSVNPAKQGANGFCYSMMPFINAFYNEEEQRKEALVRHMSYFNTTVPMVSFIMGIAASMEKENSEKEGFDVASINAVKTSLMGPMAGIGDSIFWGVWRVISAGLAVGLATSGNVLAPIVFLAMFNIPQWLTRYYGAFLGYSLGSKYIEKLYSEGLIGILTKGASMVGLMMVGAMTSSMVVFQTKLSFDMQGETVMKLQEMLDQIFVGIVPLLLTLLCYYLLKKKISITVLMLGIIVLGIVLSALGIA</sequence>
<evidence type="ECO:0000256" key="1">
    <source>
        <dbReference type="SAM" id="Phobius"/>
    </source>
</evidence>
<dbReference type="Proteomes" id="UP000290567">
    <property type="component" value="Unassembled WGS sequence"/>
</dbReference>
<protein>
    <submittedName>
        <fullName evidence="2">PTS mannose transporter subunit IID</fullName>
    </submittedName>
</protein>
<dbReference type="InterPro" id="IPR050303">
    <property type="entry name" value="GatZ_KbaZ_carbometab"/>
</dbReference>
<keyword evidence="1" id="KW-0812">Transmembrane</keyword>
<keyword evidence="1" id="KW-1133">Transmembrane helix</keyword>
<evidence type="ECO:0000313" key="2">
    <source>
        <dbReference type="EMBL" id="GCF92575.1"/>
    </source>
</evidence>
<dbReference type="PANTHER" id="PTHR32502:SF23">
    <property type="entry name" value="TRANSPORT PROTEIN, PTS SYSTEM"/>
    <property type="match status" value="1"/>
</dbReference>
<gene>
    <name evidence="2" type="ORF">NRIC_04660</name>
</gene>
<dbReference type="PROSITE" id="PS51108">
    <property type="entry name" value="PTS_EIID"/>
    <property type="match status" value="1"/>
</dbReference>
<comment type="caution">
    <text evidence="2">The sequence shown here is derived from an EMBL/GenBank/DDBJ whole genome shotgun (WGS) entry which is preliminary data.</text>
</comment>
<reference evidence="3" key="1">
    <citation type="submission" date="2019-02" db="EMBL/GenBank/DDBJ databases">
        <title>Draft genome sequence of Enterococcus sp. Gos25-1.</title>
        <authorList>
            <person name="Tanaka N."/>
            <person name="Shiwa Y."/>
            <person name="Fujita N."/>
        </authorList>
    </citation>
    <scope>NUCLEOTIDE SEQUENCE [LARGE SCALE GENOMIC DNA]</scope>
    <source>
        <strain evidence="3">Gos25-1</strain>
    </source>
</reference>
<dbReference type="InterPro" id="IPR004704">
    <property type="entry name" value="PTS_IID_man"/>
</dbReference>
<dbReference type="Pfam" id="PF03613">
    <property type="entry name" value="EIID-AGA"/>
    <property type="match status" value="1"/>
</dbReference>
<evidence type="ECO:0000313" key="3">
    <source>
        <dbReference type="Proteomes" id="UP000290567"/>
    </source>
</evidence>
<keyword evidence="1" id="KW-0472">Membrane</keyword>
<dbReference type="OrthoDB" id="9795582at2"/>
<dbReference type="GO" id="GO:0005886">
    <property type="term" value="C:plasma membrane"/>
    <property type="evidence" value="ECO:0007669"/>
    <property type="project" value="TreeGrafter"/>
</dbReference>
<dbReference type="PANTHER" id="PTHR32502">
    <property type="entry name" value="N-ACETYLGALACTOSAMINE PERMEASE II COMPONENT-RELATED"/>
    <property type="match status" value="1"/>
</dbReference>
<feature type="transmembrane region" description="Helical" evidence="1">
    <location>
        <begin position="255"/>
        <end position="273"/>
    </location>
</feature>
<name>A0A4P5P458_9ENTE</name>
<feature type="transmembrane region" description="Helical" evidence="1">
    <location>
        <begin position="228"/>
        <end position="248"/>
    </location>
</feature>
<accession>A0A4P5P458</accession>
<dbReference type="GO" id="GO:0009401">
    <property type="term" value="P:phosphoenolpyruvate-dependent sugar phosphotransferase system"/>
    <property type="evidence" value="ECO:0007669"/>
    <property type="project" value="InterPro"/>
</dbReference>
<feature type="transmembrane region" description="Helical" evidence="1">
    <location>
        <begin position="182"/>
        <end position="208"/>
    </location>
</feature>
<proteinExistence type="predicted"/>
<dbReference type="AlphaFoldDB" id="A0A4P5P458"/>
<feature type="transmembrane region" description="Helical" evidence="1">
    <location>
        <begin position="126"/>
        <end position="151"/>
    </location>
</feature>
<dbReference type="EMBL" id="BJCC01000004">
    <property type="protein sequence ID" value="GCF92575.1"/>
    <property type="molecule type" value="Genomic_DNA"/>
</dbReference>
<feature type="transmembrane region" description="Helical" evidence="1">
    <location>
        <begin position="68"/>
        <end position="86"/>
    </location>
</feature>
<organism evidence="2 3">
    <name type="scientific">Enterococcus florum</name>
    <dbReference type="NCBI Taxonomy" id="2480627"/>
    <lineage>
        <taxon>Bacteria</taxon>
        <taxon>Bacillati</taxon>
        <taxon>Bacillota</taxon>
        <taxon>Bacilli</taxon>
        <taxon>Lactobacillales</taxon>
        <taxon>Enterococcaceae</taxon>
        <taxon>Enterococcus</taxon>
    </lineage>
</organism>
<keyword evidence="3" id="KW-1185">Reference proteome</keyword>
<dbReference type="RefSeq" id="WP_146621081.1">
    <property type="nucleotide sequence ID" value="NZ_BJCC01000004.1"/>
</dbReference>